<evidence type="ECO:0000259" key="7">
    <source>
        <dbReference type="PROSITE" id="PS50929"/>
    </source>
</evidence>
<dbReference type="InterPro" id="IPR039421">
    <property type="entry name" value="Type_1_exporter"/>
</dbReference>
<dbReference type="GO" id="GO:0005524">
    <property type="term" value="F:ATP binding"/>
    <property type="evidence" value="ECO:0007669"/>
    <property type="project" value="UniProtKB-KW"/>
</dbReference>
<evidence type="ECO:0000256" key="5">
    <source>
        <dbReference type="SAM" id="Phobius"/>
    </source>
</evidence>
<gene>
    <name evidence="8" type="ORF">ACIKP9_12740</name>
</gene>
<dbReference type="InterPro" id="IPR036640">
    <property type="entry name" value="ABC1_TM_sf"/>
</dbReference>
<feature type="transmembrane region" description="Helical" evidence="5">
    <location>
        <begin position="163"/>
        <end position="183"/>
    </location>
</feature>
<evidence type="ECO:0000256" key="3">
    <source>
        <dbReference type="ARBA" id="ARBA00022989"/>
    </source>
</evidence>
<dbReference type="Proteomes" id="UP001617669">
    <property type="component" value="Unassembled WGS sequence"/>
</dbReference>
<feature type="domain" description="ABC transmembrane type-1" evidence="7">
    <location>
        <begin position="27"/>
        <end position="308"/>
    </location>
</feature>
<reference evidence="8 9" key="1">
    <citation type="submission" date="2024-11" db="EMBL/GenBank/DDBJ databases">
        <authorList>
            <person name="Kaparullina E.N."/>
            <person name="Delegan Y.A."/>
            <person name="Doronina N.V."/>
        </authorList>
    </citation>
    <scope>NUCLEOTIDE SEQUENCE [LARGE SCALE GENOMIC DNA]</scope>
    <source>
        <strain evidence="8 9">7sh_L</strain>
    </source>
</reference>
<dbReference type="PANTHER" id="PTHR43394">
    <property type="entry name" value="ATP-DEPENDENT PERMEASE MDL1, MITOCHONDRIAL"/>
    <property type="match status" value="1"/>
</dbReference>
<comment type="subcellular location">
    <subcellularLocation>
        <location evidence="1">Cell membrane</location>
        <topology evidence="1">Multi-pass membrane protein</topology>
    </subcellularLocation>
</comment>
<protein>
    <submittedName>
        <fullName evidence="8">ATP-binding cassette domain-containing protein</fullName>
    </submittedName>
</protein>
<dbReference type="PROSITE" id="PS50929">
    <property type="entry name" value="ABC_TM1F"/>
    <property type="match status" value="1"/>
</dbReference>
<feature type="transmembrane region" description="Helical" evidence="5">
    <location>
        <begin position="136"/>
        <end position="157"/>
    </location>
</feature>
<evidence type="ECO:0000256" key="1">
    <source>
        <dbReference type="ARBA" id="ARBA00004651"/>
    </source>
</evidence>
<accession>A0ABW8GNX3</accession>
<feature type="transmembrane region" description="Helical" evidence="5">
    <location>
        <begin position="63"/>
        <end position="88"/>
    </location>
</feature>
<dbReference type="EMBL" id="JBIWXY010000003">
    <property type="protein sequence ID" value="MFJ5447101.1"/>
    <property type="molecule type" value="Genomic_DNA"/>
</dbReference>
<keyword evidence="3 5" id="KW-1133">Transmembrane helix</keyword>
<dbReference type="InterPro" id="IPR027417">
    <property type="entry name" value="P-loop_NTPase"/>
</dbReference>
<dbReference type="Gene3D" id="1.20.1560.10">
    <property type="entry name" value="ABC transporter type 1, transmembrane domain"/>
    <property type="match status" value="1"/>
</dbReference>
<keyword evidence="4 5" id="KW-0472">Membrane</keyword>
<evidence type="ECO:0000313" key="9">
    <source>
        <dbReference type="Proteomes" id="UP001617669"/>
    </source>
</evidence>
<name>A0ABW8GNX3_9PROT</name>
<comment type="caution">
    <text evidence="8">The sequence shown here is derived from an EMBL/GenBank/DDBJ whole genome shotgun (WGS) entry which is preliminary data.</text>
</comment>
<feature type="transmembrane region" description="Helical" evidence="5">
    <location>
        <begin position="250"/>
        <end position="273"/>
    </location>
</feature>
<feature type="domain" description="ABC transporter" evidence="6">
    <location>
        <begin position="340"/>
        <end position="552"/>
    </location>
</feature>
<keyword evidence="9" id="KW-1185">Reference proteome</keyword>
<feature type="transmembrane region" description="Helical" evidence="5">
    <location>
        <begin position="279"/>
        <end position="300"/>
    </location>
</feature>
<dbReference type="Gene3D" id="3.40.50.300">
    <property type="entry name" value="P-loop containing nucleotide triphosphate hydrolases"/>
    <property type="match status" value="1"/>
</dbReference>
<feature type="transmembrane region" description="Helical" evidence="5">
    <location>
        <begin position="26"/>
        <end position="51"/>
    </location>
</feature>
<sequence>MNNNAEYKMLPRQRLIDLLSLERKDILLIIILMGGVGFINLAIPISVQALINTVTMGSLMKPLLIISFMLFIFLLLAGLFYVLEIFIVELIQRRIFCRIAIDSASKTQGAKYDVASADDLQELINRFFEVTSVQKSVATLLTIGVATILQGVVGSIILVFYSVYFAVVVALVMLIILVIVYVIGRKAPLTAIAESHAKFELAAWLETIARNLNTFKFSSGVRLAQERTGQLAAEYLKKRSAHFRVLIKQYLGGVVIYALGGTAMLALGGTLVIQGQINLGQFVAAELIIFAVLASFLRFIGQLEYYYDLLASLDKIGYIQDLPQEKVSTRHFEIKRPIKLSAVNLGYDYLRHTASQSGISFTLQPGSSLAVLGVAGAGKSSLAALLTGLKQAEQGHVEFNDIALEQYNLNTLRQYLGCVGKLEVIEGSILENVLVGRDDIPLGDVTQLLNKLGLMSSINRLPSGLDTLLAVNGAPLSTTQANLLMLARGIVGQPGLLIVDGLLDYLDEADLNRALPLLLELPACSVVILTRHASIAQRCSQVLTLEVHDHGI</sequence>
<dbReference type="Pfam" id="PF00664">
    <property type="entry name" value="ABC_membrane"/>
    <property type="match status" value="1"/>
</dbReference>
<evidence type="ECO:0000259" key="6">
    <source>
        <dbReference type="PROSITE" id="PS50893"/>
    </source>
</evidence>
<organism evidence="8 9">
    <name type="scientific">Methylobacillus methanolivorans</name>
    <dbReference type="NCBI Taxonomy" id="1848927"/>
    <lineage>
        <taxon>Bacteria</taxon>
        <taxon>Pseudomonadati</taxon>
        <taxon>Pseudomonadota</taxon>
        <taxon>Betaproteobacteria</taxon>
        <taxon>Nitrosomonadales</taxon>
        <taxon>Methylophilaceae</taxon>
        <taxon>Methylobacillus</taxon>
    </lineage>
</organism>
<evidence type="ECO:0000313" key="8">
    <source>
        <dbReference type="EMBL" id="MFJ5447101.1"/>
    </source>
</evidence>
<evidence type="ECO:0000256" key="4">
    <source>
        <dbReference type="ARBA" id="ARBA00023136"/>
    </source>
</evidence>
<dbReference type="PANTHER" id="PTHR43394:SF4">
    <property type="entry name" value="TOXIN SECRETION ABC TRANSPORTER ATP-BINDING PROTEIN"/>
    <property type="match status" value="1"/>
</dbReference>
<evidence type="ECO:0000256" key="2">
    <source>
        <dbReference type="ARBA" id="ARBA00022692"/>
    </source>
</evidence>
<keyword evidence="8" id="KW-0547">Nucleotide-binding</keyword>
<dbReference type="SUPFAM" id="SSF52540">
    <property type="entry name" value="P-loop containing nucleoside triphosphate hydrolases"/>
    <property type="match status" value="1"/>
</dbReference>
<keyword evidence="2 5" id="KW-0812">Transmembrane</keyword>
<dbReference type="InterPro" id="IPR011527">
    <property type="entry name" value="ABC1_TM_dom"/>
</dbReference>
<dbReference type="SUPFAM" id="SSF90123">
    <property type="entry name" value="ABC transporter transmembrane region"/>
    <property type="match status" value="1"/>
</dbReference>
<dbReference type="InterPro" id="IPR003439">
    <property type="entry name" value="ABC_transporter-like_ATP-bd"/>
</dbReference>
<proteinExistence type="predicted"/>
<dbReference type="PROSITE" id="PS50893">
    <property type="entry name" value="ABC_TRANSPORTER_2"/>
    <property type="match status" value="1"/>
</dbReference>
<keyword evidence="8" id="KW-0067">ATP-binding</keyword>
<dbReference type="RefSeq" id="WP_400883592.1">
    <property type="nucleotide sequence ID" value="NZ_JBIWXY010000003.1"/>
</dbReference>
<dbReference type="Pfam" id="PF00005">
    <property type="entry name" value="ABC_tran"/>
    <property type="match status" value="1"/>
</dbReference>